<dbReference type="EMBL" id="JAHCVJ010000001">
    <property type="protein sequence ID" value="MBT0662746.1"/>
    <property type="molecule type" value="Genomic_DNA"/>
</dbReference>
<dbReference type="SUPFAM" id="SSF48600">
    <property type="entry name" value="Chorismate mutase II"/>
    <property type="match status" value="1"/>
</dbReference>
<keyword evidence="5" id="KW-1185">Reference proteome</keyword>
<evidence type="ECO:0000256" key="2">
    <source>
        <dbReference type="ARBA" id="ARBA00023235"/>
    </source>
</evidence>
<evidence type="ECO:0000313" key="5">
    <source>
        <dbReference type="Proteomes" id="UP000811899"/>
    </source>
</evidence>
<dbReference type="GO" id="GO:0004106">
    <property type="term" value="F:chorismate mutase activity"/>
    <property type="evidence" value="ECO:0007669"/>
    <property type="project" value="UniProtKB-EC"/>
</dbReference>
<dbReference type="RefSeq" id="WP_214169547.1">
    <property type="nucleotide sequence ID" value="NZ_JAHCVJ010000001.1"/>
</dbReference>
<dbReference type="PROSITE" id="PS51168">
    <property type="entry name" value="CHORISMATE_MUT_2"/>
    <property type="match status" value="1"/>
</dbReference>
<dbReference type="PANTHER" id="PTHR38041">
    <property type="entry name" value="CHORISMATE MUTASE"/>
    <property type="match status" value="1"/>
</dbReference>
<dbReference type="Pfam" id="PF01817">
    <property type="entry name" value="CM_2"/>
    <property type="match status" value="1"/>
</dbReference>
<proteinExistence type="predicted"/>
<comment type="caution">
    <text evidence="4">The sequence shown here is derived from an EMBL/GenBank/DDBJ whole genome shotgun (WGS) entry which is preliminary data.</text>
</comment>
<dbReference type="InterPro" id="IPR036263">
    <property type="entry name" value="Chorismate_II_sf"/>
</dbReference>
<dbReference type="SMART" id="SM00830">
    <property type="entry name" value="CM_2"/>
    <property type="match status" value="1"/>
</dbReference>
<dbReference type="InterPro" id="IPR051331">
    <property type="entry name" value="Chorismate_mutase-related"/>
</dbReference>
<protein>
    <recommendedName>
        <fullName evidence="1">chorismate mutase</fullName>
        <ecNumber evidence="1">5.4.99.5</ecNumber>
    </recommendedName>
</protein>
<dbReference type="Gene3D" id="1.20.59.10">
    <property type="entry name" value="Chorismate mutase"/>
    <property type="match status" value="1"/>
</dbReference>
<dbReference type="InterPro" id="IPR002701">
    <property type="entry name" value="CM_II_prokaryot"/>
</dbReference>
<name>A0AAW4KW22_9BACT</name>
<sequence>MTIDDIRKRIDLMDDVLLRIFNERARLALQIGHIKKGLDLPVYDPSREKRIFTRMKGENPGPLDDGAIVRLFERVVDESRRLERIMSQAEGNEDVNNY</sequence>
<feature type="domain" description="Chorismate mutase" evidence="3">
    <location>
        <begin position="1"/>
        <end position="87"/>
    </location>
</feature>
<evidence type="ECO:0000313" key="4">
    <source>
        <dbReference type="EMBL" id="MBT0662746.1"/>
    </source>
</evidence>
<accession>A0AAW4KW22</accession>
<evidence type="ECO:0000259" key="3">
    <source>
        <dbReference type="PROSITE" id="PS51168"/>
    </source>
</evidence>
<dbReference type="AlphaFoldDB" id="A0AAW4KW22"/>
<evidence type="ECO:0000256" key="1">
    <source>
        <dbReference type="ARBA" id="ARBA00012404"/>
    </source>
</evidence>
<dbReference type="PANTHER" id="PTHR38041:SF1">
    <property type="entry name" value="CHORISMATE MUTASE"/>
    <property type="match status" value="1"/>
</dbReference>
<dbReference type="GO" id="GO:0009697">
    <property type="term" value="P:salicylic acid biosynthetic process"/>
    <property type="evidence" value="ECO:0007669"/>
    <property type="project" value="TreeGrafter"/>
</dbReference>
<organism evidence="4 5">
    <name type="scientific">Geoanaerobacter pelophilus</name>
    <dbReference type="NCBI Taxonomy" id="60036"/>
    <lineage>
        <taxon>Bacteria</taxon>
        <taxon>Pseudomonadati</taxon>
        <taxon>Thermodesulfobacteriota</taxon>
        <taxon>Desulfuromonadia</taxon>
        <taxon>Geobacterales</taxon>
        <taxon>Geobacteraceae</taxon>
        <taxon>Geoanaerobacter</taxon>
    </lineage>
</organism>
<reference evidence="4 5" key="1">
    <citation type="submission" date="2021-05" db="EMBL/GenBank/DDBJ databases">
        <title>The draft genome of Geobacter pelophilus DSM 12255.</title>
        <authorList>
            <person name="Xu Z."/>
            <person name="Masuda Y."/>
            <person name="Itoh H."/>
            <person name="Senoo K."/>
        </authorList>
    </citation>
    <scope>NUCLEOTIDE SEQUENCE [LARGE SCALE GENOMIC DNA]</scope>
    <source>
        <strain evidence="4 5">DSM 12255</strain>
    </source>
</reference>
<gene>
    <name evidence="4" type="ORF">KI809_00380</name>
</gene>
<dbReference type="Proteomes" id="UP000811899">
    <property type="component" value="Unassembled WGS sequence"/>
</dbReference>
<dbReference type="GO" id="GO:0046417">
    <property type="term" value="P:chorismate metabolic process"/>
    <property type="evidence" value="ECO:0007669"/>
    <property type="project" value="InterPro"/>
</dbReference>
<keyword evidence="2" id="KW-0413">Isomerase</keyword>
<dbReference type="EC" id="5.4.99.5" evidence="1"/>
<dbReference type="InterPro" id="IPR036979">
    <property type="entry name" value="CM_dom_sf"/>
</dbReference>